<dbReference type="InterPro" id="IPR051450">
    <property type="entry name" value="Gfo/Idh/MocA_Oxidoreductases"/>
</dbReference>
<protein>
    <submittedName>
        <fullName evidence="3">Gfo/Idh/MocA family protein</fullName>
    </submittedName>
</protein>
<accession>A0ABV5YH62</accession>
<dbReference type="InterPro" id="IPR055170">
    <property type="entry name" value="GFO_IDH_MocA-like_dom"/>
</dbReference>
<dbReference type="PANTHER" id="PTHR43377">
    <property type="entry name" value="BILIVERDIN REDUCTASE A"/>
    <property type="match status" value="1"/>
</dbReference>
<dbReference type="Pfam" id="PF01408">
    <property type="entry name" value="GFO_IDH_MocA"/>
    <property type="match status" value="1"/>
</dbReference>
<keyword evidence="4" id="KW-1185">Reference proteome</keyword>
<dbReference type="InterPro" id="IPR000683">
    <property type="entry name" value="Gfo/Idh/MocA-like_OxRdtase_N"/>
</dbReference>
<evidence type="ECO:0000313" key="3">
    <source>
        <dbReference type="EMBL" id="MFB9833958.1"/>
    </source>
</evidence>
<sequence length="366" mass="38862">MTSGRLRAGLIGLGHMGRHHARILRQLDGVDVIAAVDPAGDPHRAAIGIPVLDDLDDLLGLGVDYAVLACPTSLHERLGTRLAAAGIPTLIEKPLAPDADAARRLAEAFDHAGLTGAVGYVERFNPALIALRTRLEDGFLGEVFQIGTCRIGPFPVRVTDVGVVQDLATHDLDLTTWVTGRRYASVAAHTAHRSRRPYEDLLAAVGQLTDGTIVHHLVNRLSPLKERTTMVTGDRGCLVADTLTGDLTYFANGCAPGQWDAPTAFRGVTEGDMIRYALRNKEPLLGEHEAFRDAVLGRPSAATPLRDGVNAVTVAQAVLEAARTRSTIPIPVPPSRSSSPAHATAYKPVAGGSARLRAAERAVIAE</sequence>
<dbReference type="EMBL" id="JBHLZP010000114">
    <property type="protein sequence ID" value="MFB9833958.1"/>
    <property type="molecule type" value="Genomic_DNA"/>
</dbReference>
<dbReference type="Proteomes" id="UP001589627">
    <property type="component" value="Unassembled WGS sequence"/>
</dbReference>
<dbReference type="InterPro" id="IPR036291">
    <property type="entry name" value="NAD(P)-bd_dom_sf"/>
</dbReference>
<comment type="caution">
    <text evidence="3">The sequence shown here is derived from an EMBL/GenBank/DDBJ whole genome shotgun (WGS) entry which is preliminary data.</text>
</comment>
<evidence type="ECO:0000259" key="1">
    <source>
        <dbReference type="Pfam" id="PF01408"/>
    </source>
</evidence>
<dbReference type="Gene3D" id="3.40.50.720">
    <property type="entry name" value="NAD(P)-binding Rossmann-like Domain"/>
    <property type="match status" value="1"/>
</dbReference>
<name>A0ABV5YH62_9ACTN</name>
<proteinExistence type="predicted"/>
<dbReference type="Gene3D" id="3.30.360.10">
    <property type="entry name" value="Dihydrodipicolinate Reductase, domain 2"/>
    <property type="match status" value="1"/>
</dbReference>
<organism evidence="3 4">
    <name type="scientific">Actinoallomurus acaciae</name>
    <dbReference type="NCBI Taxonomy" id="502577"/>
    <lineage>
        <taxon>Bacteria</taxon>
        <taxon>Bacillati</taxon>
        <taxon>Actinomycetota</taxon>
        <taxon>Actinomycetes</taxon>
        <taxon>Streptosporangiales</taxon>
        <taxon>Thermomonosporaceae</taxon>
        <taxon>Actinoallomurus</taxon>
    </lineage>
</organism>
<dbReference type="SUPFAM" id="SSF51735">
    <property type="entry name" value="NAD(P)-binding Rossmann-fold domains"/>
    <property type="match status" value="1"/>
</dbReference>
<reference evidence="3 4" key="1">
    <citation type="submission" date="2024-09" db="EMBL/GenBank/DDBJ databases">
        <authorList>
            <person name="Sun Q."/>
            <person name="Mori K."/>
        </authorList>
    </citation>
    <scope>NUCLEOTIDE SEQUENCE [LARGE SCALE GENOMIC DNA]</scope>
    <source>
        <strain evidence="3 4">TBRC 0563</strain>
    </source>
</reference>
<evidence type="ECO:0000313" key="4">
    <source>
        <dbReference type="Proteomes" id="UP001589627"/>
    </source>
</evidence>
<feature type="domain" description="Gfo/Idh/MocA-like oxidoreductase N-terminal" evidence="1">
    <location>
        <begin position="7"/>
        <end position="120"/>
    </location>
</feature>
<gene>
    <name evidence="3" type="ORF">ACFFNX_17375</name>
</gene>
<feature type="domain" description="GFO/IDH/MocA-like oxidoreductase" evidence="2">
    <location>
        <begin position="130"/>
        <end position="238"/>
    </location>
</feature>
<evidence type="ECO:0000259" key="2">
    <source>
        <dbReference type="Pfam" id="PF22725"/>
    </source>
</evidence>
<dbReference type="PANTHER" id="PTHR43377:SF1">
    <property type="entry name" value="BILIVERDIN REDUCTASE A"/>
    <property type="match status" value="1"/>
</dbReference>
<dbReference type="SUPFAM" id="SSF55347">
    <property type="entry name" value="Glyceraldehyde-3-phosphate dehydrogenase-like, C-terminal domain"/>
    <property type="match status" value="1"/>
</dbReference>
<dbReference type="RefSeq" id="WP_378202621.1">
    <property type="nucleotide sequence ID" value="NZ_JBHLZP010000114.1"/>
</dbReference>
<dbReference type="Pfam" id="PF22725">
    <property type="entry name" value="GFO_IDH_MocA_C3"/>
    <property type="match status" value="1"/>
</dbReference>